<dbReference type="InterPro" id="IPR045214">
    <property type="entry name" value="Surf1/Surf4"/>
</dbReference>
<sequence>MTRRRPLLVALALLAAAGFAWLGAWQVERRAWKHELIARVAERVAAAPAPLPTDWSDPDAIEYRRVRVTGRFRHDRETFVQALTERGAGFWVITPLQTAQGWLLVNRGFVPPERRRPVTRQAAQLPGAVTITGLLRLSEPGGGFLRRNNPANDRWYSRDVGAIAAVRDVAPVLPFFLDADATPNSGGLPVGGLTVIRFADNHLAYALTWFTLAAMSIAAAVLLLRQRR</sequence>
<keyword evidence="8" id="KW-1185">Reference proteome</keyword>
<evidence type="ECO:0000256" key="2">
    <source>
        <dbReference type="ARBA" id="ARBA00007165"/>
    </source>
</evidence>
<evidence type="ECO:0000313" key="7">
    <source>
        <dbReference type="EMBL" id="SOB80940.1"/>
    </source>
</evidence>
<gene>
    <name evidence="7" type="ORF">SAMN06297144_1313</name>
</gene>
<accession>A0A285QG76</accession>
<evidence type="ECO:0000256" key="1">
    <source>
        <dbReference type="ARBA" id="ARBA00004370"/>
    </source>
</evidence>
<evidence type="ECO:0000256" key="4">
    <source>
        <dbReference type="ARBA" id="ARBA00022989"/>
    </source>
</evidence>
<comment type="subcellular location">
    <subcellularLocation>
        <location evidence="6">Cell membrane</location>
        <topology evidence="6">Multi-pass membrane protein</topology>
    </subcellularLocation>
    <subcellularLocation>
        <location evidence="1">Membrane</location>
    </subcellularLocation>
</comment>
<evidence type="ECO:0000256" key="6">
    <source>
        <dbReference type="RuleBase" id="RU363076"/>
    </source>
</evidence>
<dbReference type="EMBL" id="OBMI01000001">
    <property type="protein sequence ID" value="SOB80940.1"/>
    <property type="molecule type" value="Genomic_DNA"/>
</dbReference>
<comment type="caution">
    <text evidence="6">Lacks conserved residue(s) required for the propagation of feature annotation.</text>
</comment>
<dbReference type="Pfam" id="PF02104">
    <property type="entry name" value="SURF1"/>
    <property type="match status" value="1"/>
</dbReference>
<comment type="similarity">
    <text evidence="2 6">Belongs to the SURF1 family.</text>
</comment>
<dbReference type="GO" id="GO:0005886">
    <property type="term" value="C:plasma membrane"/>
    <property type="evidence" value="ECO:0007669"/>
    <property type="project" value="UniProtKB-SubCell"/>
</dbReference>
<evidence type="ECO:0000313" key="8">
    <source>
        <dbReference type="Proteomes" id="UP000219494"/>
    </source>
</evidence>
<dbReference type="PANTHER" id="PTHR23427:SF2">
    <property type="entry name" value="SURFEIT LOCUS PROTEIN 1"/>
    <property type="match status" value="1"/>
</dbReference>
<dbReference type="PROSITE" id="PS50895">
    <property type="entry name" value="SURF1"/>
    <property type="match status" value="1"/>
</dbReference>
<dbReference type="AlphaFoldDB" id="A0A285QG76"/>
<keyword evidence="3 6" id="KW-0812">Transmembrane</keyword>
<keyword evidence="6" id="KW-1003">Cell membrane</keyword>
<keyword evidence="5 6" id="KW-0472">Membrane</keyword>
<keyword evidence="4 6" id="KW-1133">Transmembrane helix</keyword>
<dbReference type="InterPro" id="IPR002994">
    <property type="entry name" value="Surf1/Shy1"/>
</dbReference>
<reference evidence="7 8" key="1">
    <citation type="submission" date="2017-07" db="EMBL/GenBank/DDBJ databases">
        <authorList>
            <person name="Sun Z.S."/>
            <person name="Albrecht U."/>
            <person name="Echele G."/>
            <person name="Lee C.C."/>
        </authorList>
    </citation>
    <scope>NUCLEOTIDE SEQUENCE [LARGE SCALE GENOMIC DNA]</scope>
    <source>
        <strain evidence="7 8">CGMCC 1.12672</strain>
    </source>
</reference>
<organism evidence="7 8">
    <name type="scientific">Sphingomonas guangdongensis</name>
    <dbReference type="NCBI Taxonomy" id="1141890"/>
    <lineage>
        <taxon>Bacteria</taxon>
        <taxon>Pseudomonadati</taxon>
        <taxon>Pseudomonadota</taxon>
        <taxon>Alphaproteobacteria</taxon>
        <taxon>Sphingomonadales</taxon>
        <taxon>Sphingomonadaceae</taxon>
        <taxon>Sphingomonas</taxon>
    </lineage>
</organism>
<evidence type="ECO:0000256" key="5">
    <source>
        <dbReference type="ARBA" id="ARBA00023136"/>
    </source>
</evidence>
<dbReference type="RefSeq" id="WP_097063104.1">
    <property type="nucleotide sequence ID" value="NZ_OBMI01000001.1"/>
</dbReference>
<dbReference type="PANTHER" id="PTHR23427">
    <property type="entry name" value="SURFEIT LOCUS PROTEIN"/>
    <property type="match status" value="1"/>
</dbReference>
<evidence type="ECO:0000256" key="3">
    <source>
        <dbReference type="ARBA" id="ARBA00022692"/>
    </source>
</evidence>
<dbReference type="Proteomes" id="UP000219494">
    <property type="component" value="Unassembled WGS sequence"/>
</dbReference>
<dbReference type="CDD" id="cd06662">
    <property type="entry name" value="SURF1"/>
    <property type="match status" value="1"/>
</dbReference>
<proteinExistence type="inferred from homology"/>
<dbReference type="OrthoDB" id="6079986at2"/>
<protein>
    <recommendedName>
        <fullName evidence="6">SURF1-like protein</fullName>
    </recommendedName>
</protein>
<feature type="transmembrane region" description="Helical" evidence="6">
    <location>
        <begin position="203"/>
        <end position="224"/>
    </location>
</feature>
<name>A0A285QG76_9SPHN</name>